<dbReference type="SMART" id="SM00382">
    <property type="entry name" value="AAA"/>
    <property type="match status" value="1"/>
</dbReference>
<dbReference type="EMBL" id="LNQE01001831">
    <property type="protein sequence ID" value="KUG05027.1"/>
    <property type="molecule type" value="Genomic_DNA"/>
</dbReference>
<dbReference type="Pfam" id="PF19568">
    <property type="entry name" value="Spore_III_AA"/>
    <property type="match status" value="1"/>
</dbReference>
<evidence type="ECO:0000256" key="2">
    <source>
        <dbReference type="ARBA" id="ARBA00022840"/>
    </source>
</evidence>
<dbReference type="InterPro" id="IPR014217">
    <property type="entry name" value="Spore_III_AA"/>
</dbReference>
<dbReference type="AlphaFoldDB" id="A0A0W8E9A2"/>
<proteinExistence type="predicted"/>
<dbReference type="InterPro" id="IPR003593">
    <property type="entry name" value="AAA+_ATPase"/>
</dbReference>
<accession>A0A0W8E9A2</accession>
<dbReference type="Gene3D" id="3.40.50.300">
    <property type="entry name" value="P-loop containing nucleotide triphosphate hydrolases"/>
    <property type="match status" value="1"/>
</dbReference>
<evidence type="ECO:0000313" key="4">
    <source>
        <dbReference type="EMBL" id="KUG05027.1"/>
    </source>
</evidence>
<feature type="domain" description="AAA+ ATPase" evidence="3">
    <location>
        <begin position="159"/>
        <end position="306"/>
    </location>
</feature>
<keyword evidence="2" id="KW-0067">ATP-binding</keyword>
<evidence type="ECO:0000259" key="3">
    <source>
        <dbReference type="SMART" id="SM00382"/>
    </source>
</evidence>
<protein>
    <submittedName>
        <fullName evidence="4">Stage iii sporulation protein aa</fullName>
    </submittedName>
</protein>
<name>A0A0W8E9A2_9ZZZZ</name>
<dbReference type="SUPFAM" id="SSF52540">
    <property type="entry name" value="P-loop containing nucleoside triphosphate hydrolases"/>
    <property type="match status" value="1"/>
</dbReference>
<dbReference type="GO" id="GO:0005524">
    <property type="term" value="F:ATP binding"/>
    <property type="evidence" value="ECO:0007669"/>
    <property type="project" value="UniProtKB-KW"/>
</dbReference>
<sequence length="318" mass="35255">MSAAHEMDLLINEIFPILPPELRKMFLRVDWKKTGYIEEIRMRCNQPLIIRNSNQEYGLDPKAGITAEINRSYQVSGEDIMRTIAAISDNSLYAFEEDIRKGFITISGGHRVGLAGQVVMQDTHIKAIKEFSSICIRIAREIRDSASGIMNSIYAPANKVRNSLLVSPPRCGKTTLLRDIARSLSSGSRQHKGRNVVIVDERSELAGCYLGIPQLDVGPRTDVLDSCTKAAGMIIAVRAMSPEVVITDELGRKEDVVAVQECLNAGVSIISSIHAGSIEELQNRPIMKDLINSRAFKNIILLSRNRGPGTVEKIVRWD</sequence>
<dbReference type="InterPro" id="IPR027417">
    <property type="entry name" value="P-loop_NTPase"/>
</dbReference>
<keyword evidence="1" id="KW-0547">Nucleotide-binding</keyword>
<dbReference type="PANTHER" id="PTHR20953:SF3">
    <property type="entry name" value="P-LOOP CONTAINING NUCLEOSIDE TRIPHOSPHATE HYDROLASES SUPERFAMILY PROTEIN"/>
    <property type="match status" value="1"/>
</dbReference>
<comment type="caution">
    <text evidence="4">The sequence shown here is derived from an EMBL/GenBank/DDBJ whole genome shotgun (WGS) entry which is preliminary data.</text>
</comment>
<reference evidence="4" key="1">
    <citation type="journal article" date="2015" name="Proc. Natl. Acad. Sci. U.S.A.">
        <title>Networks of energetic and metabolic interactions define dynamics in microbial communities.</title>
        <authorList>
            <person name="Embree M."/>
            <person name="Liu J.K."/>
            <person name="Al-Bassam M.M."/>
            <person name="Zengler K."/>
        </authorList>
    </citation>
    <scope>NUCLEOTIDE SEQUENCE</scope>
</reference>
<gene>
    <name evidence="4" type="ORF">ASZ90_017516</name>
</gene>
<dbReference type="InterPro" id="IPR045735">
    <property type="entry name" value="Spore_III_AA_AAA+_ATPase"/>
</dbReference>
<dbReference type="PANTHER" id="PTHR20953">
    <property type="entry name" value="KINASE-RELATED"/>
    <property type="match status" value="1"/>
</dbReference>
<evidence type="ECO:0000256" key="1">
    <source>
        <dbReference type="ARBA" id="ARBA00022741"/>
    </source>
</evidence>
<organism evidence="4">
    <name type="scientific">hydrocarbon metagenome</name>
    <dbReference type="NCBI Taxonomy" id="938273"/>
    <lineage>
        <taxon>unclassified sequences</taxon>
        <taxon>metagenomes</taxon>
        <taxon>ecological metagenomes</taxon>
    </lineage>
</organism>
<dbReference type="NCBIfam" id="TIGR02858">
    <property type="entry name" value="spore_III_AA"/>
    <property type="match status" value="1"/>
</dbReference>